<dbReference type="EMBL" id="PVNP01000050">
    <property type="protein sequence ID" value="PRO74459.1"/>
    <property type="molecule type" value="Genomic_DNA"/>
</dbReference>
<dbReference type="InterPro" id="IPR020904">
    <property type="entry name" value="Sc_DH/Rdtase_CS"/>
</dbReference>
<comment type="caution">
    <text evidence="3">The sequence shown here is derived from an EMBL/GenBank/DDBJ whole genome shotgun (WGS) entry which is preliminary data.</text>
</comment>
<keyword evidence="2" id="KW-0560">Oxidoreductase</keyword>
<organism evidence="3 4">
    <name type="scientific">Alteromonas alba</name>
    <dbReference type="NCBI Taxonomy" id="2079529"/>
    <lineage>
        <taxon>Bacteria</taxon>
        <taxon>Pseudomonadati</taxon>
        <taxon>Pseudomonadota</taxon>
        <taxon>Gammaproteobacteria</taxon>
        <taxon>Alteromonadales</taxon>
        <taxon>Alteromonadaceae</taxon>
        <taxon>Alteromonas/Salinimonas group</taxon>
        <taxon>Alteromonas</taxon>
    </lineage>
</organism>
<dbReference type="Gene3D" id="3.40.50.720">
    <property type="entry name" value="NAD(P)-binding Rossmann-like Domain"/>
    <property type="match status" value="1"/>
</dbReference>
<dbReference type="InterPro" id="IPR002347">
    <property type="entry name" value="SDR_fam"/>
</dbReference>
<dbReference type="PROSITE" id="PS00061">
    <property type="entry name" value="ADH_SHORT"/>
    <property type="match status" value="1"/>
</dbReference>
<dbReference type="GO" id="GO:0016491">
    <property type="term" value="F:oxidoreductase activity"/>
    <property type="evidence" value="ECO:0007669"/>
    <property type="project" value="UniProtKB-KW"/>
</dbReference>
<dbReference type="OrthoDB" id="9810734at2"/>
<gene>
    <name evidence="3" type="ORF">C6Y40_06110</name>
</gene>
<dbReference type="InterPro" id="IPR036291">
    <property type="entry name" value="NAD(P)-bd_dom_sf"/>
</dbReference>
<dbReference type="Proteomes" id="UP000238949">
    <property type="component" value="Unassembled WGS sequence"/>
</dbReference>
<evidence type="ECO:0000313" key="3">
    <source>
        <dbReference type="EMBL" id="PRO74459.1"/>
    </source>
</evidence>
<protein>
    <submittedName>
        <fullName evidence="3">Short-chain dehydrogenase</fullName>
    </submittedName>
</protein>
<sequence>MSVTQQTKTKVIAITGASSGIGEATARALVAKGYQVALLARRLDKLKELVSELGEDKAYALKADVSDFDTLNNTFADIHSKFGSIDGVFANAGTGVNSPGVAEGDVREWSTMLGANVNGLLYTAKASLPYLKDSEGHFLLTSSAAGRMTLKGSVYGATKWFAYGFGMNLAEEMREWGGKCTTICPGMVNTPFFDEPKDDKIAPEDIAEAVLYALSSSKTACVREVFVMPADKP</sequence>
<accession>A0A2S9VDC2</accession>
<evidence type="ECO:0000313" key="4">
    <source>
        <dbReference type="Proteomes" id="UP000238949"/>
    </source>
</evidence>
<dbReference type="SUPFAM" id="SSF51735">
    <property type="entry name" value="NAD(P)-binding Rossmann-fold domains"/>
    <property type="match status" value="1"/>
</dbReference>
<evidence type="ECO:0000256" key="2">
    <source>
        <dbReference type="ARBA" id="ARBA00023002"/>
    </source>
</evidence>
<dbReference type="PANTHER" id="PTHR42901">
    <property type="entry name" value="ALCOHOL DEHYDROGENASE"/>
    <property type="match status" value="1"/>
</dbReference>
<dbReference type="Pfam" id="PF00106">
    <property type="entry name" value="adh_short"/>
    <property type="match status" value="1"/>
</dbReference>
<dbReference type="RefSeq" id="WP_105933832.1">
    <property type="nucleotide sequence ID" value="NZ_PVNP01000050.1"/>
</dbReference>
<keyword evidence="4" id="KW-1185">Reference proteome</keyword>
<dbReference type="PANTHER" id="PTHR42901:SF1">
    <property type="entry name" value="ALCOHOL DEHYDROGENASE"/>
    <property type="match status" value="1"/>
</dbReference>
<evidence type="ECO:0000256" key="1">
    <source>
        <dbReference type="ARBA" id="ARBA00006484"/>
    </source>
</evidence>
<name>A0A2S9VDC2_9ALTE</name>
<dbReference type="AlphaFoldDB" id="A0A2S9VDC2"/>
<dbReference type="PRINTS" id="PR00081">
    <property type="entry name" value="GDHRDH"/>
</dbReference>
<comment type="similarity">
    <text evidence="1">Belongs to the short-chain dehydrogenases/reductases (SDR) family.</text>
</comment>
<proteinExistence type="inferred from homology"/>
<reference evidence="4" key="1">
    <citation type="journal article" date="2020" name="Int. J. Syst. Evol. Microbiol.">
        <title>Alteromonas alba sp. nov., a marine bacterium isolated from the seawater of the West Pacific Ocean.</title>
        <authorList>
            <person name="Sun C."/>
            <person name="Wu Y.-H."/>
            <person name="Xamxidin M."/>
            <person name="Cheng H."/>
            <person name="Xu X.-W."/>
        </authorList>
    </citation>
    <scope>NUCLEOTIDE SEQUENCE [LARGE SCALE GENOMIC DNA]</scope>
    <source>
        <strain evidence="4">190</strain>
    </source>
</reference>